<dbReference type="Proteomes" id="UP000244571">
    <property type="component" value="Chromosome"/>
</dbReference>
<dbReference type="RefSeq" id="WP_108622601.1">
    <property type="nucleotide sequence ID" value="NZ_CP028901.1"/>
</dbReference>
<evidence type="ECO:0000313" key="1">
    <source>
        <dbReference type="EMBL" id="AWB35191.1"/>
    </source>
</evidence>
<accession>A0A2R4XN39</accession>
<reference evidence="1 2" key="1">
    <citation type="submission" date="2018-04" db="EMBL/GenBank/DDBJ databases">
        <title>Bordetella sp. HZ20 isolated from seawater.</title>
        <authorList>
            <person name="Sun C."/>
        </authorList>
    </citation>
    <scope>NUCLEOTIDE SEQUENCE [LARGE SCALE GENOMIC DNA]</scope>
    <source>
        <strain evidence="1 2">HZ20</strain>
    </source>
</reference>
<proteinExistence type="predicted"/>
<name>A0A2R4XN39_9BURK</name>
<organism evidence="1 2">
    <name type="scientific">Orrella marina</name>
    <dbReference type="NCBI Taxonomy" id="2163011"/>
    <lineage>
        <taxon>Bacteria</taxon>
        <taxon>Pseudomonadati</taxon>
        <taxon>Pseudomonadota</taxon>
        <taxon>Betaproteobacteria</taxon>
        <taxon>Burkholderiales</taxon>
        <taxon>Alcaligenaceae</taxon>
        <taxon>Orrella</taxon>
    </lineage>
</organism>
<sequence>MKDDDGTAPRATLKTTKHIIVDVDESELVDYFAMLRKQERTILRILEIVDAVGMPSDVPNMLKEIDELEIDAYVIAMLAEGWLGASYAAGVHVRTLVVRTPTSTSPGLRWCPRTGAQPSCLMAWSTS</sequence>
<dbReference type="EMBL" id="CP028901">
    <property type="protein sequence ID" value="AWB35191.1"/>
    <property type="molecule type" value="Genomic_DNA"/>
</dbReference>
<dbReference type="KEGG" id="boz:DBV39_17250"/>
<protein>
    <submittedName>
        <fullName evidence="1">Uncharacterized protein</fullName>
    </submittedName>
</protein>
<evidence type="ECO:0000313" key="2">
    <source>
        <dbReference type="Proteomes" id="UP000244571"/>
    </source>
</evidence>
<keyword evidence="2" id="KW-1185">Reference proteome</keyword>
<gene>
    <name evidence="1" type="ORF">DBV39_17250</name>
</gene>
<dbReference type="AlphaFoldDB" id="A0A2R4XN39"/>